<reference evidence="1 2" key="1">
    <citation type="submission" date="2023-07" db="EMBL/GenBank/DDBJ databases">
        <title>Sorghum-associated microbial communities from plants grown in Nebraska, USA.</title>
        <authorList>
            <person name="Schachtman D."/>
        </authorList>
    </citation>
    <scope>NUCLEOTIDE SEQUENCE [LARGE SCALE GENOMIC DNA]</scope>
    <source>
        <strain evidence="1 2">3773</strain>
    </source>
</reference>
<dbReference type="InterPro" id="IPR015943">
    <property type="entry name" value="WD40/YVTN_repeat-like_dom_sf"/>
</dbReference>
<evidence type="ECO:0000313" key="2">
    <source>
        <dbReference type="Proteomes" id="UP001255185"/>
    </source>
</evidence>
<comment type="caution">
    <text evidence="1">The sequence shown here is derived from an EMBL/GenBank/DDBJ whole genome shotgun (WGS) entry which is preliminary data.</text>
</comment>
<protein>
    <submittedName>
        <fullName evidence="1">Glutamine cyclotransferase</fullName>
    </submittedName>
</protein>
<dbReference type="PANTHER" id="PTHR31270:SF1">
    <property type="entry name" value="GLUTAMINYL-PEPTIDE CYCLOTRANSFERASE"/>
    <property type="match status" value="1"/>
</dbReference>
<dbReference type="Gene3D" id="2.130.10.10">
    <property type="entry name" value="YVTN repeat-like/Quinoprotein amine dehydrogenase"/>
    <property type="match status" value="1"/>
</dbReference>
<sequence>MKSHNLLSVILLGLTIFSCGDGKNSGKNYFSFDGAKLQEQYKPGESIDMRILNAENKKIDSIVYYVNSKNIGSKKGAERIAFDLTNEKLGYKNLKALVYFEGEHQETETRVELVSGIQMKLLSYEIVNIYPHDIKAYTQGLEFYRDTLFESTGNGAGNSTGIRGISSVRKTDYKTGKVYSQVNLENNMFGEGITVLNNKIYQLTYREMTGFVYNADNLKREKTFTYFRKMEGWGLTNDGTNLYQSDGSEKIWIINPETLKEVDNINIYTGSAKVKNVNELEWVDGKIYGNVYQKDAIAIIDPKTGAVEATLDLKDLKTKVLQHPDVDVLNGIAYNPKTKTFFVTGKNWDKMFEIRIKE</sequence>
<dbReference type="Pfam" id="PF05096">
    <property type="entry name" value="Glu_cyclase_2"/>
    <property type="match status" value="1"/>
</dbReference>
<gene>
    <name evidence="1" type="ORF">J2X31_002646</name>
</gene>
<proteinExistence type="predicted"/>
<dbReference type="EMBL" id="JAVDVI010000011">
    <property type="protein sequence ID" value="MDR6968623.1"/>
    <property type="molecule type" value="Genomic_DNA"/>
</dbReference>
<dbReference type="Proteomes" id="UP001255185">
    <property type="component" value="Unassembled WGS sequence"/>
</dbReference>
<keyword evidence="2" id="KW-1185">Reference proteome</keyword>
<dbReference type="InterPro" id="IPR007788">
    <property type="entry name" value="QCT"/>
</dbReference>
<dbReference type="PROSITE" id="PS51257">
    <property type="entry name" value="PROKAR_LIPOPROTEIN"/>
    <property type="match status" value="1"/>
</dbReference>
<accession>A0ABU1TRW9</accession>
<dbReference type="SUPFAM" id="SSF63825">
    <property type="entry name" value="YWTD domain"/>
    <property type="match status" value="1"/>
</dbReference>
<dbReference type="RefSeq" id="WP_310027231.1">
    <property type="nucleotide sequence ID" value="NZ_JAVDVI010000011.1"/>
</dbReference>
<evidence type="ECO:0000313" key="1">
    <source>
        <dbReference type="EMBL" id="MDR6968623.1"/>
    </source>
</evidence>
<name>A0ABU1TRW9_9FLAO</name>
<dbReference type="PANTHER" id="PTHR31270">
    <property type="entry name" value="GLUTAMINYL-PEPTIDE CYCLOTRANSFERASE"/>
    <property type="match status" value="1"/>
</dbReference>
<organism evidence="1 2">
    <name type="scientific">Flavobacterium arsenatis</name>
    <dbReference type="NCBI Taxonomy" id="1484332"/>
    <lineage>
        <taxon>Bacteria</taxon>
        <taxon>Pseudomonadati</taxon>
        <taxon>Bacteroidota</taxon>
        <taxon>Flavobacteriia</taxon>
        <taxon>Flavobacteriales</taxon>
        <taxon>Flavobacteriaceae</taxon>
        <taxon>Flavobacterium</taxon>
    </lineage>
</organism>